<accession>A0A0G1NXN5</accession>
<comment type="caution">
    <text evidence="1">The sequence shown here is derived from an EMBL/GenBank/DDBJ whole genome shotgun (WGS) entry which is preliminary data.</text>
</comment>
<sequence>MEPKEQPTPDQLSQADIDWAVTYPEQKVEQIKEYCLNHPEANQQLLLEGHILDLVYGDFNGLFTGPLVIAAREPEPTRQILSARLDWMVGLPQTPQDLKGKIKKTVENLDSSTWETPEDLAKGEAIWKNNVQNEVILRISPGKKREELPLPIDPYREAWEEYWKFEHGRRREGGRPWLKPTR</sequence>
<reference evidence="1 2" key="1">
    <citation type="journal article" date="2015" name="Nature">
        <title>rRNA introns, odd ribosomes, and small enigmatic genomes across a large radiation of phyla.</title>
        <authorList>
            <person name="Brown C.T."/>
            <person name="Hug L.A."/>
            <person name="Thomas B.C."/>
            <person name="Sharon I."/>
            <person name="Castelle C.J."/>
            <person name="Singh A."/>
            <person name="Wilkins M.J."/>
            <person name="Williams K.H."/>
            <person name="Banfield J.F."/>
        </authorList>
    </citation>
    <scope>NUCLEOTIDE SEQUENCE [LARGE SCALE GENOMIC DNA]</scope>
</reference>
<dbReference type="Proteomes" id="UP000034643">
    <property type="component" value="Unassembled WGS sequence"/>
</dbReference>
<proteinExistence type="predicted"/>
<name>A0A0G1NXN5_9BACT</name>
<gene>
    <name evidence="1" type="ORF">UX34_C0001G0030</name>
</gene>
<organism evidence="1 2">
    <name type="scientific">Candidatus Woesebacteria bacterium GW2011_GWF1_46_13</name>
    <dbReference type="NCBI Taxonomy" id="1618602"/>
    <lineage>
        <taxon>Bacteria</taxon>
        <taxon>Candidatus Woeseibacteriota</taxon>
    </lineage>
</organism>
<evidence type="ECO:0000313" key="2">
    <source>
        <dbReference type="Proteomes" id="UP000034643"/>
    </source>
</evidence>
<dbReference type="AlphaFoldDB" id="A0A0G1NXN5"/>
<protein>
    <submittedName>
        <fullName evidence="1">Uncharacterized protein</fullName>
    </submittedName>
</protein>
<evidence type="ECO:0000313" key="1">
    <source>
        <dbReference type="EMBL" id="KKU25236.1"/>
    </source>
</evidence>
<dbReference type="EMBL" id="LCLV01000001">
    <property type="protein sequence ID" value="KKU25236.1"/>
    <property type="molecule type" value="Genomic_DNA"/>
</dbReference>